<dbReference type="Pfam" id="PF12552">
    <property type="entry name" value="DUF3741"/>
    <property type="match status" value="1"/>
</dbReference>
<feature type="compositionally biased region" description="Low complexity" evidence="1">
    <location>
        <begin position="624"/>
        <end position="638"/>
    </location>
</feature>
<feature type="compositionally biased region" description="Basic and acidic residues" evidence="1">
    <location>
        <begin position="609"/>
        <end position="621"/>
    </location>
</feature>
<evidence type="ECO:0000259" key="3">
    <source>
        <dbReference type="Pfam" id="PF14309"/>
    </source>
</evidence>
<dbReference type="InterPro" id="IPR025486">
    <property type="entry name" value="DUF4378"/>
</dbReference>
<proteinExistence type="predicted"/>
<feature type="region of interest" description="Disordered" evidence="1">
    <location>
        <begin position="600"/>
        <end position="648"/>
    </location>
</feature>
<dbReference type="AlphaFoldDB" id="A0AAV6WV18"/>
<feature type="region of interest" description="Disordered" evidence="1">
    <location>
        <begin position="120"/>
        <end position="146"/>
    </location>
</feature>
<organism evidence="5 6">
    <name type="scientific">Buddleja alternifolia</name>
    <dbReference type="NCBI Taxonomy" id="168488"/>
    <lineage>
        <taxon>Eukaryota</taxon>
        <taxon>Viridiplantae</taxon>
        <taxon>Streptophyta</taxon>
        <taxon>Embryophyta</taxon>
        <taxon>Tracheophyta</taxon>
        <taxon>Spermatophyta</taxon>
        <taxon>Magnoliopsida</taxon>
        <taxon>eudicotyledons</taxon>
        <taxon>Gunneridae</taxon>
        <taxon>Pentapetalae</taxon>
        <taxon>asterids</taxon>
        <taxon>lamiids</taxon>
        <taxon>Lamiales</taxon>
        <taxon>Scrophulariaceae</taxon>
        <taxon>Buddlejeae</taxon>
        <taxon>Buddleja</taxon>
    </lineage>
</organism>
<dbReference type="Pfam" id="PF14383">
    <property type="entry name" value="VARLMGL"/>
    <property type="match status" value="1"/>
</dbReference>
<feature type="region of interest" description="Disordered" evidence="1">
    <location>
        <begin position="331"/>
        <end position="350"/>
    </location>
</feature>
<dbReference type="InterPro" id="IPR032795">
    <property type="entry name" value="DUF3741-assoc"/>
</dbReference>
<sequence length="929" mass="104107">MNGTFQNGNNCKFEKTYPGCLGRMVNLLELNIGVSANKLLTDKPHQDGPPLSRSRSDVSRMSPSRDQVEDKVIVSEFRNPISGRNSNATPMKMLIAQEMSKEVDSRRSSPNLVAKLMGLDSLPHKEPEPPVQRSHSRGHPRSHSDIPMSYWEQQNGFFHHVEPNEYKDVYEIWHHSHKSTYKGRNDEIKNDKKMALVRQKFIEAKRLSMDGRLRQSRQFQDALEVLNSNKDLFLKCLQEPNSVFSQQLHHLHSIPPPPETKRITVLKPSKMADGNNFAGAWSKDGKQMNKGAFVQQNTLEKSHLRSSPPASWKNYESPTQPTRIVVLKPTHGKPHDEEAMDSPQMESPRTVHGEDFLGDVEDEENHESREVAKAITKKMRKRLGRPHKDETLISSVFSNGYVGDESSFNRSEIDGNLSDSEVTSPVSRHSWDYVNRLGSPYSSSSFSRASYSPDSSVCREAKKRLSERWAMMASNGSCQEQTHVRRNSSTLGEMLALSEAKKVALPVEEGSFNEEPNNSNSLNELRKDENVENSPMNLMRSKSVPVSSTQFGAVLNTDISVSDKSKLETKEAGKMRSVKSSLKGKVSSLFFSRNKKVGKDKSFAPGEVSNDRTESLSDKGPGHSPSGLEESSSKASSSNLIGKQGMISPETGFSVAKPIASRIPGESQDQPSPISVLHPPFEEDEHTAKLFPHSVQPDRHGFELPLNDIRSNLIDKSPPIGSIARTLSWDNSCLDTASSSYPIKDSSLTTQGIKEEEQEWFFFVKTLLSVAGLQREVQSNSFLTKWHSPESPLDPSLRDTYIDLKDKETLHEAKRRQKRSTRKLVFDCVNAVLVDIVGYGSDGSQRVMANTIVEEVWAQMNAWFCRECVYDDCGDENTLVVERVVRKEVVGKGWNGNLTLEIDNLGKEIEGKLLEELVEETVVELTGNV</sequence>
<dbReference type="EMBL" id="WHWC01000013">
    <property type="protein sequence ID" value="KAG8370855.1"/>
    <property type="molecule type" value="Genomic_DNA"/>
</dbReference>
<evidence type="ECO:0000256" key="1">
    <source>
        <dbReference type="SAM" id="MobiDB-lite"/>
    </source>
</evidence>
<feature type="domain" description="DUF4378" evidence="3">
    <location>
        <begin position="761"/>
        <end position="920"/>
    </location>
</feature>
<dbReference type="Proteomes" id="UP000826271">
    <property type="component" value="Unassembled WGS sequence"/>
</dbReference>
<dbReference type="PANTHER" id="PTHR46634">
    <property type="entry name" value="M REDUCTASE II SUBUNIT GAMMA, PUTATIVE (DUF3741)-RELATED"/>
    <property type="match status" value="1"/>
</dbReference>
<evidence type="ECO:0000259" key="4">
    <source>
        <dbReference type="Pfam" id="PF14383"/>
    </source>
</evidence>
<name>A0AAV6WV18_9LAMI</name>
<gene>
    <name evidence="5" type="ORF">BUALT_Bualt13G0026800</name>
</gene>
<keyword evidence="6" id="KW-1185">Reference proteome</keyword>
<protein>
    <recommendedName>
        <fullName evidence="7">DUF4378 domain-containing protein</fullName>
    </recommendedName>
</protein>
<evidence type="ECO:0008006" key="7">
    <source>
        <dbReference type="Google" id="ProtNLM"/>
    </source>
</evidence>
<dbReference type="InterPro" id="IPR022212">
    <property type="entry name" value="DUF3741"/>
</dbReference>
<comment type="caution">
    <text evidence="5">The sequence shown here is derived from an EMBL/GenBank/DDBJ whole genome shotgun (WGS) entry which is preliminary data.</text>
</comment>
<evidence type="ECO:0000313" key="5">
    <source>
        <dbReference type="EMBL" id="KAG8370855.1"/>
    </source>
</evidence>
<feature type="region of interest" description="Disordered" evidence="1">
    <location>
        <begin position="40"/>
        <end position="69"/>
    </location>
</feature>
<feature type="domain" description="DUF3741" evidence="4">
    <location>
        <begin position="109"/>
        <end position="125"/>
    </location>
</feature>
<dbReference type="PANTHER" id="PTHR46634:SF3">
    <property type="entry name" value="M REDUCTASE II SUBUNIT GAMMA, PUTATIVE (DUF3741)-RELATED"/>
    <property type="match status" value="1"/>
</dbReference>
<reference evidence="5" key="1">
    <citation type="submission" date="2019-10" db="EMBL/GenBank/DDBJ databases">
        <authorList>
            <person name="Zhang R."/>
            <person name="Pan Y."/>
            <person name="Wang J."/>
            <person name="Ma R."/>
            <person name="Yu S."/>
        </authorList>
    </citation>
    <scope>NUCLEOTIDE SEQUENCE</scope>
    <source>
        <strain evidence="5">LA-IB0</strain>
        <tissue evidence="5">Leaf</tissue>
    </source>
</reference>
<feature type="domain" description="DUF3741" evidence="2">
    <location>
        <begin position="198"/>
        <end position="242"/>
    </location>
</feature>
<evidence type="ECO:0000259" key="2">
    <source>
        <dbReference type="Pfam" id="PF12552"/>
    </source>
</evidence>
<evidence type="ECO:0000313" key="6">
    <source>
        <dbReference type="Proteomes" id="UP000826271"/>
    </source>
</evidence>
<accession>A0AAV6WV18</accession>
<dbReference type="Pfam" id="PF14309">
    <property type="entry name" value="DUF4378"/>
    <property type="match status" value="1"/>
</dbReference>